<sequence length="1305" mass="144449">MSPPTYETQGHHAYCQGNPDQKLEFGEVLKKTPAETRYLHIYADELQWTSLLPEGSKAVTFAGLANLSSLRIVHIFARSFAANLAPNTVIRFDVKAANGEPNLFRMAIFYDTCSAGLQIGHVGRAAGQADSIATIARVDGSSCAGILVAAPVSIKSISAIPVLERRRYIYEIQQAPFGELESFRDLVPATETHLPALINSLFVKASKLLLADDKASRELATSMLSYLGKLQDFEQLMTTMLKSTAALKEDQKKVNSAMLDSMSLLAKHFVDTEGLRADASEALLQAVKLQNEYNAKQAAVDSKFKKVSDSLDEHKNSKDAAEKRLANEAIWNACLKGCKFLLSGLALKPGDMLEGLVEMAGFATEQVKKDAKAQKTRQKVEEASRFFVQQMPYLIRDVNQIGNTFNSIQSYFDKVNGNLKVLQPAEATAMFATLANGPPLDFFSLRNRWDELVVDFKRAFKELGEALKELADTHEDSALGDVDGLNAYQDEIYKMAIQGRTLLEAILKALELSTKYCRGVKEFNAREEVRTKITTIAEKTKTAGKFDQDLAARENTLRTLHYTYRAGLSKIPSTVKIAADMDANSFSKALGELESALLDKDGKFGSEVEVGESAAAVITTEMLGAFPKNWRQTLLADGFLPFQVAPNAVALQNYYRCRITDMWATCIDSKTGAEKAIGYQIHVGLHFLDKNVDKELLHFYMEPYVLPKTGREGKWTEQSQKAYAKPAVSCTGELALVDKNRAWVDDVASISTNTDTMPFLAKEHFPLSYEDIVSWTFDHVKYDWDKPIYIDGLDDKRSISARQAKKMVRQLAAGFKAIGVQKGDCVSIHSLNDITYPIFFLGVIAAGGVYAGTNPAYTEHELTHTTKIAKAKYILTQPAFLPNILKAAAANGIDRKNIIIYNPTGEKAPEGFLQWGDLFKHGETDWVRFNDYETAYQTGAARLYSSGTTGLPKAAELSHLNLTAQHMLVYETNPKPYDVRRFLPLPMFHAATAPSAFCTPLRNGDAAYVVPRFDLKTWFWAHEHYQITDMGVVPPIAVQVINSPMAKQYSLKSCKVAQCGAAPLDKGPQARLQALMAPGAPCSQVWGMTETSCIATRTPYPAGDSTGSVGKPLPNLDTKLVDDSGNDITAYDVRGELCVRGPTVIKGYFENPEANARDWDSEKFFHTGDIAYIDSKSGNYYIVDRKKELIKVRGFQVAPPELEGVLLSHPEIVDAAVIGVPDPVREGDELPRAYITRRTKDGAPTEEEVKAFVKEKLVYYKQLEGGVKFVDTIPKNASGKILKRLLREQAKEEYKEGKRREGARL</sequence>
<dbReference type="Gene3D" id="3.40.50.12780">
    <property type="entry name" value="N-terminal domain of ligase-like"/>
    <property type="match status" value="1"/>
</dbReference>
<dbReference type="FunFam" id="3.30.300.30:FF:000007">
    <property type="entry name" value="4-coumarate--CoA ligase 2"/>
    <property type="match status" value="1"/>
</dbReference>
<dbReference type="PANTHER" id="PTHR24096:SF265">
    <property type="entry name" value="ENZYME, PUTATIVE (AFU_ORTHOLOGUE AFUA_5G14270)-RELATED"/>
    <property type="match status" value="1"/>
</dbReference>
<dbReference type="PANTHER" id="PTHR24096">
    <property type="entry name" value="LONG-CHAIN-FATTY-ACID--COA LIGASE"/>
    <property type="match status" value="1"/>
</dbReference>
<dbReference type="InterPro" id="IPR025110">
    <property type="entry name" value="AMP-bd_C"/>
</dbReference>
<dbReference type="InterPro" id="IPR000873">
    <property type="entry name" value="AMP-dep_synth/lig_dom"/>
</dbReference>
<dbReference type="GO" id="GO:0019748">
    <property type="term" value="P:secondary metabolic process"/>
    <property type="evidence" value="ECO:0007669"/>
    <property type="project" value="TreeGrafter"/>
</dbReference>
<dbReference type="Gene3D" id="3.30.300.30">
    <property type="match status" value="1"/>
</dbReference>
<dbReference type="EMBL" id="PNEN01000538">
    <property type="protein sequence ID" value="PPJ55498.1"/>
    <property type="molecule type" value="Genomic_DNA"/>
</dbReference>
<dbReference type="Pfam" id="PF13193">
    <property type="entry name" value="AMP-binding_C"/>
    <property type="match status" value="1"/>
</dbReference>
<comment type="caution">
    <text evidence="4">The sequence shown here is derived from an EMBL/GenBank/DDBJ whole genome shotgun (WGS) entry which is preliminary data.</text>
</comment>
<comment type="similarity">
    <text evidence="1">Belongs to the ATP-dependent AMP-binding enzyme family.</text>
</comment>
<evidence type="ECO:0000259" key="2">
    <source>
        <dbReference type="Pfam" id="PF00501"/>
    </source>
</evidence>
<evidence type="ECO:0000259" key="3">
    <source>
        <dbReference type="Pfam" id="PF13193"/>
    </source>
</evidence>
<feature type="domain" description="AMP-dependent synthetase/ligase" evidence="2">
    <location>
        <begin position="785"/>
        <end position="1149"/>
    </location>
</feature>
<evidence type="ECO:0008006" key="6">
    <source>
        <dbReference type="Google" id="ProtNLM"/>
    </source>
</evidence>
<proteinExistence type="inferred from homology"/>
<evidence type="ECO:0000256" key="1">
    <source>
        <dbReference type="ARBA" id="ARBA00006432"/>
    </source>
</evidence>
<organism evidence="4 5">
    <name type="scientific">Cercospora berteroae</name>
    <dbReference type="NCBI Taxonomy" id="357750"/>
    <lineage>
        <taxon>Eukaryota</taxon>
        <taxon>Fungi</taxon>
        <taxon>Dikarya</taxon>
        <taxon>Ascomycota</taxon>
        <taxon>Pezizomycotina</taxon>
        <taxon>Dothideomycetes</taxon>
        <taxon>Dothideomycetidae</taxon>
        <taxon>Mycosphaerellales</taxon>
        <taxon>Mycosphaerellaceae</taxon>
        <taxon>Cercospora</taxon>
    </lineage>
</organism>
<dbReference type="STRING" id="357750.A0A2S6C6Y1"/>
<dbReference type="InterPro" id="IPR045851">
    <property type="entry name" value="AMP-bd_C_sf"/>
</dbReference>
<dbReference type="GO" id="GO:0016405">
    <property type="term" value="F:CoA-ligase activity"/>
    <property type="evidence" value="ECO:0007669"/>
    <property type="project" value="TreeGrafter"/>
</dbReference>
<keyword evidence="5" id="KW-1185">Reference proteome</keyword>
<dbReference type="SUPFAM" id="SSF56801">
    <property type="entry name" value="Acetyl-CoA synthetase-like"/>
    <property type="match status" value="1"/>
</dbReference>
<dbReference type="CDD" id="cd05911">
    <property type="entry name" value="Firefly_Luc_like"/>
    <property type="match status" value="1"/>
</dbReference>
<dbReference type="OrthoDB" id="6509636at2759"/>
<protein>
    <recommendedName>
        <fullName evidence="6">Acetyl-CoA synthetase-like protein</fullName>
    </recommendedName>
</protein>
<gene>
    <name evidence="4" type="ORF">CBER1_07066</name>
</gene>
<dbReference type="Proteomes" id="UP000237631">
    <property type="component" value="Unassembled WGS sequence"/>
</dbReference>
<evidence type="ECO:0000313" key="5">
    <source>
        <dbReference type="Proteomes" id="UP000237631"/>
    </source>
</evidence>
<accession>A0A2S6C6Y1</accession>
<name>A0A2S6C6Y1_9PEZI</name>
<evidence type="ECO:0000313" key="4">
    <source>
        <dbReference type="EMBL" id="PPJ55498.1"/>
    </source>
</evidence>
<dbReference type="InterPro" id="IPR042099">
    <property type="entry name" value="ANL_N_sf"/>
</dbReference>
<dbReference type="Pfam" id="PF00501">
    <property type="entry name" value="AMP-binding"/>
    <property type="match status" value="1"/>
</dbReference>
<feature type="domain" description="AMP-binding enzyme C-terminal" evidence="3">
    <location>
        <begin position="1201"/>
        <end position="1280"/>
    </location>
</feature>
<reference evidence="5" key="1">
    <citation type="journal article" date="2017" name="bioRxiv">
        <title>Conservation of a gene cluster reveals novel cercosporin biosynthetic mechanisms and extends production to the genus Colletotrichum.</title>
        <authorList>
            <person name="de Jonge R."/>
            <person name="Ebert M.K."/>
            <person name="Huitt-Roehl C.R."/>
            <person name="Pal P."/>
            <person name="Suttle J.C."/>
            <person name="Spanner R.E."/>
            <person name="Neubauer J.D."/>
            <person name="Jurick W.M.II."/>
            <person name="Stott K.A."/>
            <person name="Secor G.A."/>
            <person name="Thomma B.P.H.J."/>
            <person name="Van de Peer Y."/>
            <person name="Townsend C.A."/>
            <person name="Bolton M.D."/>
        </authorList>
    </citation>
    <scope>NUCLEOTIDE SEQUENCE [LARGE SCALE GENOMIC DNA]</scope>
    <source>
        <strain evidence="5">CBS538.71</strain>
    </source>
</reference>